<proteinExistence type="predicted"/>
<dbReference type="Proteomes" id="UP000006764">
    <property type="component" value="Chromosome"/>
</dbReference>
<keyword evidence="3" id="KW-1185">Reference proteome</keyword>
<reference evidence="2 3" key="1">
    <citation type="journal article" date="2012" name="J. Bacteriol.">
        <title>Genome sequence of an alkane-degrading bacterium, Alcanivorax pacificus type strain W11-5, isolated from deep sea sediment.</title>
        <authorList>
            <person name="Lai Q."/>
            <person name="Shao Z."/>
        </authorList>
    </citation>
    <scope>NUCLEOTIDE SEQUENCE [LARGE SCALE GENOMIC DNA]</scope>
    <source>
        <strain evidence="2 3">W11-5</strain>
    </source>
</reference>
<evidence type="ECO:0000313" key="3">
    <source>
        <dbReference type="Proteomes" id="UP000006764"/>
    </source>
</evidence>
<dbReference type="OrthoDB" id="6119037at2"/>
<accession>A0A0B4XKL3</accession>
<dbReference type="InterPro" id="IPR013362">
    <property type="entry name" value="Pilus_4_PilV"/>
</dbReference>
<dbReference type="AlphaFoldDB" id="A0A0B4XKL3"/>
<sequence length="167" mass="17957">MHMFSSGHPDRGFSMIEVLVALLILSIGLLGLAGLQTRSIQMSQSAHQASQATYLAYDIIDRMRSNRVAALAGDYDRTFGDDVPTGNTLAAQDTAGWLAMLQGEEGEDGVPGLLPMEGDQTGGAVAVDGDGIAHVRVGWFDARWLEQSDDSDEGDPRIRVIELKVQL</sequence>
<evidence type="ECO:0000313" key="2">
    <source>
        <dbReference type="EMBL" id="AJD47068.1"/>
    </source>
</evidence>
<evidence type="ECO:0000256" key="1">
    <source>
        <dbReference type="SAM" id="Phobius"/>
    </source>
</evidence>
<dbReference type="EMBL" id="CP004387">
    <property type="protein sequence ID" value="AJD47068.1"/>
    <property type="molecule type" value="Genomic_DNA"/>
</dbReference>
<keyword evidence="1" id="KW-0812">Transmembrane</keyword>
<keyword evidence="1" id="KW-1133">Transmembrane helix</keyword>
<gene>
    <name evidence="2" type="ORF">S7S_03230</name>
</gene>
<dbReference type="NCBIfam" id="TIGR02532">
    <property type="entry name" value="IV_pilin_GFxxxE"/>
    <property type="match status" value="1"/>
</dbReference>
<dbReference type="HOGENOM" id="CLU_103234_3_1_6"/>
<keyword evidence="1" id="KW-0472">Membrane</keyword>
<dbReference type="Pfam" id="PF07963">
    <property type="entry name" value="N_methyl"/>
    <property type="match status" value="1"/>
</dbReference>
<organism evidence="2 3">
    <name type="scientific">Isoalcanivorax pacificus W11-5</name>
    <dbReference type="NCBI Taxonomy" id="391936"/>
    <lineage>
        <taxon>Bacteria</taxon>
        <taxon>Pseudomonadati</taxon>
        <taxon>Pseudomonadota</taxon>
        <taxon>Gammaproteobacteria</taxon>
        <taxon>Oceanospirillales</taxon>
        <taxon>Alcanivoracaceae</taxon>
        <taxon>Isoalcanivorax</taxon>
    </lineage>
</organism>
<name>A0A0B4XKL3_9GAMM</name>
<feature type="transmembrane region" description="Helical" evidence="1">
    <location>
        <begin position="12"/>
        <end position="35"/>
    </location>
</feature>
<dbReference type="NCBIfam" id="TIGR02523">
    <property type="entry name" value="type_IV_pilV"/>
    <property type="match status" value="1"/>
</dbReference>
<dbReference type="InterPro" id="IPR012902">
    <property type="entry name" value="N_methyl_site"/>
</dbReference>
<dbReference type="KEGG" id="apac:S7S_03230"/>
<dbReference type="STRING" id="391936.S7S_03230"/>
<dbReference type="RefSeq" id="WP_082027785.1">
    <property type="nucleotide sequence ID" value="NZ_CP004387.1"/>
</dbReference>
<protein>
    <submittedName>
        <fullName evidence="2">Type IV pilus modification protein PilV</fullName>
    </submittedName>
</protein>